<comment type="caution">
    <text evidence="3">The sequence shown here is derived from an EMBL/GenBank/DDBJ whole genome shotgun (WGS) entry which is preliminary data.</text>
</comment>
<keyword evidence="1" id="KW-0812">Transmembrane</keyword>
<feature type="transmembrane region" description="Helical" evidence="1">
    <location>
        <begin position="357"/>
        <end position="378"/>
    </location>
</feature>
<dbReference type="Gene3D" id="3.30.750.24">
    <property type="entry name" value="STAS domain"/>
    <property type="match status" value="1"/>
</dbReference>
<organism evidence="3 4">
    <name type="scientific">Dethiosulfatarculus sandiegensis</name>
    <dbReference type="NCBI Taxonomy" id="1429043"/>
    <lineage>
        <taxon>Bacteria</taxon>
        <taxon>Pseudomonadati</taxon>
        <taxon>Thermodesulfobacteriota</taxon>
        <taxon>Desulfarculia</taxon>
        <taxon>Desulfarculales</taxon>
        <taxon>Desulfarculaceae</taxon>
        <taxon>Dethiosulfatarculus</taxon>
    </lineage>
</organism>
<comment type="similarity">
    <text evidence="1">Belongs to the MlaE permease family.</text>
</comment>
<name>A0A0D2HZZ1_9BACT</name>
<evidence type="ECO:0000256" key="1">
    <source>
        <dbReference type="RuleBase" id="RU362044"/>
    </source>
</evidence>
<dbReference type="InterPro" id="IPR003453">
    <property type="entry name" value="ABC_MlaE_roteobac"/>
</dbReference>
<feature type="domain" description="STAS" evidence="2">
    <location>
        <begin position="23"/>
        <end position="130"/>
    </location>
</feature>
<accession>A0A0D2HZZ1</accession>
<dbReference type="PANTHER" id="PTHR30188">
    <property type="entry name" value="ABC TRANSPORTER PERMEASE PROTEIN-RELATED"/>
    <property type="match status" value="1"/>
</dbReference>
<evidence type="ECO:0000313" key="4">
    <source>
        <dbReference type="Proteomes" id="UP000032233"/>
    </source>
</evidence>
<dbReference type="InterPro" id="IPR030802">
    <property type="entry name" value="Permease_MalE"/>
</dbReference>
<dbReference type="SUPFAM" id="SSF52091">
    <property type="entry name" value="SpoIIaa-like"/>
    <property type="match status" value="1"/>
</dbReference>
<dbReference type="NCBIfam" id="TIGR00056">
    <property type="entry name" value="MlaE family lipid ABC transporter permease subunit"/>
    <property type="match status" value="1"/>
</dbReference>
<feature type="transmembrane region" description="Helical" evidence="1">
    <location>
        <begin position="316"/>
        <end position="336"/>
    </location>
</feature>
<dbReference type="Proteomes" id="UP000032233">
    <property type="component" value="Unassembled WGS sequence"/>
</dbReference>
<gene>
    <name evidence="3" type="ORF">X474_00710</name>
</gene>
<protein>
    <submittedName>
        <fullName evidence="3">ABC transporter permease</fullName>
    </submittedName>
</protein>
<dbReference type="GO" id="GO:0005548">
    <property type="term" value="F:phospholipid transporter activity"/>
    <property type="evidence" value="ECO:0007669"/>
    <property type="project" value="TreeGrafter"/>
</dbReference>
<feature type="transmembrane region" description="Helical" evidence="1">
    <location>
        <begin position="259"/>
        <end position="277"/>
    </location>
</feature>
<dbReference type="PANTHER" id="PTHR30188:SF3">
    <property type="entry name" value="ABC TRANSPORTER PERMEASE"/>
    <property type="match status" value="1"/>
</dbReference>
<dbReference type="GO" id="GO:0043190">
    <property type="term" value="C:ATP-binding cassette (ABC) transporter complex"/>
    <property type="evidence" value="ECO:0007669"/>
    <property type="project" value="InterPro"/>
</dbReference>
<evidence type="ECO:0000313" key="3">
    <source>
        <dbReference type="EMBL" id="KIX15863.1"/>
    </source>
</evidence>
<feature type="transmembrane region" description="Helical" evidence="1">
    <location>
        <begin position="172"/>
        <end position="192"/>
    </location>
</feature>
<dbReference type="PROSITE" id="PS50801">
    <property type="entry name" value="STAS"/>
    <property type="match status" value="1"/>
</dbReference>
<keyword evidence="4" id="KW-1185">Reference proteome</keyword>
<dbReference type="InParanoid" id="A0A0D2HZZ1"/>
<dbReference type="EMBL" id="AZAC01000001">
    <property type="protein sequence ID" value="KIX15863.1"/>
    <property type="molecule type" value="Genomic_DNA"/>
</dbReference>
<keyword evidence="1" id="KW-0472">Membrane</keyword>
<dbReference type="Pfam" id="PF01740">
    <property type="entry name" value="STAS"/>
    <property type="match status" value="1"/>
</dbReference>
<dbReference type="STRING" id="1429043.X474_00710"/>
<dbReference type="InterPro" id="IPR002645">
    <property type="entry name" value="STAS_dom"/>
</dbReference>
<dbReference type="Pfam" id="PF02405">
    <property type="entry name" value="MlaE"/>
    <property type="match status" value="1"/>
</dbReference>
<feature type="transmembrane region" description="Helical" evidence="1">
    <location>
        <begin position="284"/>
        <end position="304"/>
    </location>
</feature>
<sequence>MKLETSQLETEIQTTSQGGLNWRLRGCLDLTTMEKALTGFDRLIEEHHPSSISIDCRDLSYLDSAGAMTLLMLEQKAGKKAISVSLEYLSPDAAALKSLIELDQVEKTALKPVAKSAGFVENLGRATLDLKSDLAQSVSFLGEFFISIGKIFKRPGLLRLGDVAFYMEQVGVNGLPIIGLIGFLLGMIMAFMSSLQLKDFGANIYVASLVAVAMVRELGPIMTAILVAGRSGSSFAAEIGTMKVNEEVDALSVMGFDPMIFLAMPKVLAAIIMVPILTVYANIMAIIGGLLVGVIGLDLTAYAYLNQTISSLDPFWIGSGIVKSGVFALIISGVGCQQGFLVRGGAQSVGQATTKAVVAAMFLIIVADSAFAVILHYVE</sequence>
<dbReference type="InterPro" id="IPR036513">
    <property type="entry name" value="STAS_dom_sf"/>
</dbReference>
<feature type="transmembrane region" description="Helical" evidence="1">
    <location>
        <begin position="204"/>
        <end position="228"/>
    </location>
</feature>
<dbReference type="AlphaFoldDB" id="A0A0D2HZZ1"/>
<reference evidence="3 4" key="1">
    <citation type="submission" date="2013-11" db="EMBL/GenBank/DDBJ databases">
        <title>Metagenomic analysis of a methanogenic consortium involved in long chain n-alkane degradation.</title>
        <authorList>
            <person name="Davidova I.A."/>
            <person name="Callaghan A.V."/>
            <person name="Wawrik B."/>
            <person name="Pruitt S."/>
            <person name="Marks C."/>
            <person name="Duncan K.E."/>
            <person name="Suflita J.M."/>
        </authorList>
    </citation>
    <scope>NUCLEOTIDE SEQUENCE [LARGE SCALE GENOMIC DNA]</scope>
    <source>
        <strain evidence="3 4">SPR</strain>
    </source>
</reference>
<evidence type="ECO:0000259" key="2">
    <source>
        <dbReference type="PROSITE" id="PS50801"/>
    </source>
</evidence>
<dbReference type="RefSeq" id="WP_197281908.1">
    <property type="nucleotide sequence ID" value="NZ_AZAC01000001.1"/>
</dbReference>
<keyword evidence="1" id="KW-1133">Transmembrane helix</keyword>
<proteinExistence type="inferred from homology"/>